<evidence type="ECO:0000259" key="5">
    <source>
        <dbReference type="Pfam" id="PF04355"/>
    </source>
</evidence>
<dbReference type="Proteomes" id="UP001231445">
    <property type="component" value="Chromosome"/>
</dbReference>
<dbReference type="PROSITE" id="PS51257">
    <property type="entry name" value="PROKAR_LIPOPROTEIN"/>
    <property type="match status" value="1"/>
</dbReference>
<keyword evidence="3" id="KW-0998">Cell outer membrane</keyword>
<keyword evidence="1 4" id="KW-0732">Signal</keyword>
<keyword evidence="2" id="KW-0472">Membrane</keyword>
<dbReference type="AlphaFoldDB" id="A0A9Y2BBY2"/>
<reference evidence="6 7" key="1">
    <citation type="submission" date="2023-06" db="EMBL/GenBank/DDBJ databases">
        <title>Altererythrobacter rubellus NBRC 112769 genome.</title>
        <authorList>
            <person name="Zhang K."/>
        </authorList>
    </citation>
    <scope>NUCLEOTIDE SEQUENCE [LARGE SCALE GENOMIC DNA]</scope>
    <source>
        <strain evidence="6 7">NBRC 112769</strain>
    </source>
</reference>
<accession>A0A9Y2BBY2</accession>
<dbReference type="PANTHER" id="PTHR37482:SF1">
    <property type="entry name" value="OUTER MEMBRANE PROTEIN ASSEMBLY FACTOR BAME"/>
    <property type="match status" value="1"/>
</dbReference>
<evidence type="ECO:0000256" key="1">
    <source>
        <dbReference type="ARBA" id="ARBA00022729"/>
    </source>
</evidence>
<feature type="domain" description="Outer membrane protein assembly factor BamE" evidence="5">
    <location>
        <begin position="30"/>
        <end position="104"/>
    </location>
</feature>
<dbReference type="InterPro" id="IPR037873">
    <property type="entry name" value="BamE-like"/>
</dbReference>
<name>A0A9Y2BBY2_9SPHN</name>
<protein>
    <submittedName>
        <fullName evidence="6">Outer membrane protein assembly factor BamE</fullName>
    </submittedName>
</protein>
<dbReference type="EMBL" id="CP127221">
    <property type="protein sequence ID" value="WIW96710.1"/>
    <property type="molecule type" value="Genomic_DNA"/>
</dbReference>
<dbReference type="KEGG" id="arue:QQX03_10925"/>
<organism evidence="6 7">
    <name type="scientific">Altererythrobacter rubellus</name>
    <dbReference type="NCBI Taxonomy" id="2173831"/>
    <lineage>
        <taxon>Bacteria</taxon>
        <taxon>Pseudomonadati</taxon>
        <taxon>Pseudomonadota</taxon>
        <taxon>Alphaproteobacteria</taxon>
        <taxon>Sphingomonadales</taxon>
        <taxon>Erythrobacteraceae</taxon>
        <taxon>Altererythrobacter</taxon>
    </lineage>
</organism>
<dbReference type="PANTHER" id="PTHR37482">
    <property type="entry name" value="OUTER MEMBRANE PROTEIN ASSEMBLY FACTOR BAME"/>
    <property type="match status" value="1"/>
</dbReference>
<sequence length="153" mass="16122">MIHAKAFKIGLIATLALAMAGCTSIRQSRGYVVDALLVDAIQPGIDNQRSVEMTMGRPSFSSQYGAPTWYYISSVTGQRAMSSPKIRSHSVLAIQFDDAGKVVSTDRSGIDSVAFLLPDGDETPTLGRERGFLEDLFGNIGTVGAPGAGGAPQ</sequence>
<evidence type="ECO:0000256" key="2">
    <source>
        <dbReference type="ARBA" id="ARBA00023136"/>
    </source>
</evidence>
<dbReference type="GO" id="GO:0043165">
    <property type="term" value="P:Gram-negative-bacterium-type cell outer membrane assembly"/>
    <property type="evidence" value="ECO:0007669"/>
    <property type="project" value="TreeGrafter"/>
</dbReference>
<evidence type="ECO:0000313" key="6">
    <source>
        <dbReference type="EMBL" id="WIW96710.1"/>
    </source>
</evidence>
<dbReference type="InterPro" id="IPR026592">
    <property type="entry name" value="BamE"/>
</dbReference>
<evidence type="ECO:0000256" key="3">
    <source>
        <dbReference type="ARBA" id="ARBA00023237"/>
    </source>
</evidence>
<dbReference type="Pfam" id="PF04355">
    <property type="entry name" value="BamE"/>
    <property type="match status" value="1"/>
</dbReference>
<dbReference type="GO" id="GO:1990063">
    <property type="term" value="C:Bam protein complex"/>
    <property type="evidence" value="ECO:0007669"/>
    <property type="project" value="TreeGrafter"/>
</dbReference>
<keyword evidence="7" id="KW-1185">Reference proteome</keyword>
<dbReference type="GO" id="GO:0030674">
    <property type="term" value="F:protein-macromolecule adaptor activity"/>
    <property type="evidence" value="ECO:0007669"/>
    <property type="project" value="TreeGrafter"/>
</dbReference>
<evidence type="ECO:0000313" key="7">
    <source>
        <dbReference type="Proteomes" id="UP001231445"/>
    </source>
</evidence>
<dbReference type="GO" id="GO:0051205">
    <property type="term" value="P:protein insertion into membrane"/>
    <property type="evidence" value="ECO:0007669"/>
    <property type="project" value="TreeGrafter"/>
</dbReference>
<gene>
    <name evidence="6" type="primary">bamE</name>
    <name evidence="6" type="ORF">QQX03_10925</name>
</gene>
<dbReference type="Gene3D" id="3.30.1450.10">
    <property type="match status" value="1"/>
</dbReference>
<dbReference type="InterPro" id="IPR007450">
    <property type="entry name" value="BamE_dom"/>
</dbReference>
<evidence type="ECO:0000256" key="4">
    <source>
        <dbReference type="SAM" id="SignalP"/>
    </source>
</evidence>
<feature type="chain" id="PRO_5040849078" evidence="4">
    <location>
        <begin position="21"/>
        <end position="153"/>
    </location>
</feature>
<proteinExistence type="predicted"/>
<feature type="signal peptide" evidence="4">
    <location>
        <begin position="1"/>
        <end position="20"/>
    </location>
</feature>